<proteinExistence type="predicted"/>
<dbReference type="InterPro" id="IPR009061">
    <property type="entry name" value="DNA-bd_dom_put_sf"/>
</dbReference>
<keyword evidence="3" id="KW-1185">Reference proteome</keyword>
<accession>A0ABP9TRM5</accession>
<dbReference type="Proteomes" id="UP001501257">
    <property type="component" value="Unassembled WGS sequence"/>
</dbReference>
<name>A0ABP9TRM5_9MICC</name>
<dbReference type="Gene3D" id="1.10.1660.10">
    <property type="match status" value="1"/>
</dbReference>
<comment type="caution">
    <text evidence="2">The sequence shown here is derived from an EMBL/GenBank/DDBJ whole genome shotgun (WGS) entry which is preliminary data.</text>
</comment>
<reference evidence="3" key="1">
    <citation type="journal article" date="2019" name="Int. J. Syst. Evol. Microbiol.">
        <title>The Global Catalogue of Microorganisms (GCM) 10K type strain sequencing project: providing services to taxonomists for standard genome sequencing and annotation.</title>
        <authorList>
            <consortium name="The Broad Institute Genomics Platform"/>
            <consortium name="The Broad Institute Genome Sequencing Center for Infectious Disease"/>
            <person name="Wu L."/>
            <person name="Ma J."/>
        </authorList>
    </citation>
    <scope>NUCLEOTIDE SEQUENCE [LARGE SCALE GENOMIC DNA]</scope>
    <source>
        <strain evidence="3">JCM 18952</strain>
    </source>
</reference>
<dbReference type="InterPro" id="IPR000551">
    <property type="entry name" value="MerR-type_HTH_dom"/>
</dbReference>
<gene>
    <name evidence="2" type="ORF">GCM10025778_21530</name>
</gene>
<evidence type="ECO:0000259" key="1">
    <source>
        <dbReference type="PROSITE" id="PS50937"/>
    </source>
</evidence>
<feature type="domain" description="HTH merR-type" evidence="1">
    <location>
        <begin position="76"/>
        <end position="105"/>
    </location>
</feature>
<sequence length="105" mass="11352">MSHKQGPQKLPVMMWAASARAPLAWGLGDLTCSAIHFVSWGREASGGGPKRRNARPRAGYGIEPHAVCAGIVAAIMFNIGEFASIGRVSVRMLRHYDEIGLLRPL</sequence>
<evidence type="ECO:0000313" key="3">
    <source>
        <dbReference type="Proteomes" id="UP001501257"/>
    </source>
</evidence>
<organism evidence="2 3">
    <name type="scientific">Paeniglutamicibacter antarcticus</name>
    <dbReference type="NCBI Taxonomy" id="494023"/>
    <lineage>
        <taxon>Bacteria</taxon>
        <taxon>Bacillati</taxon>
        <taxon>Actinomycetota</taxon>
        <taxon>Actinomycetes</taxon>
        <taxon>Micrococcales</taxon>
        <taxon>Micrococcaceae</taxon>
        <taxon>Paeniglutamicibacter</taxon>
    </lineage>
</organism>
<evidence type="ECO:0000313" key="2">
    <source>
        <dbReference type="EMBL" id="GAA5227620.1"/>
    </source>
</evidence>
<dbReference type="PROSITE" id="PS50937">
    <property type="entry name" value="HTH_MERR_2"/>
    <property type="match status" value="1"/>
</dbReference>
<protein>
    <recommendedName>
        <fullName evidence="1">HTH merR-type domain-containing protein</fullName>
    </recommendedName>
</protein>
<dbReference type="EMBL" id="BAABLK010000031">
    <property type="protein sequence ID" value="GAA5227620.1"/>
    <property type="molecule type" value="Genomic_DNA"/>
</dbReference>
<dbReference type="RefSeq" id="WP_345468081.1">
    <property type="nucleotide sequence ID" value="NZ_BAABLK010000031.1"/>
</dbReference>
<dbReference type="Pfam" id="PF00376">
    <property type="entry name" value="MerR"/>
    <property type="match status" value="1"/>
</dbReference>
<dbReference type="SUPFAM" id="SSF46955">
    <property type="entry name" value="Putative DNA-binding domain"/>
    <property type="match status" value="1"/>
</dbReference>